<dbReference type="InterPro" id="IPR002110">
    <property type="entry name" value="Ankyrin_rpt"/>
</dbReference>
<feature type="repeat" description="ANK" evidence="3">
    <location>
        <begin position="67"/>
        <end position="99"/>
    </location>
</feature>
<dbReference type="InterPro" id="IPR036770">
    <property type="entry name" value="Ankyrin_rpt-contain_sf"/>
</dbReference>
<dbReference type="Pfam" id="PF13637">
    <property type="entry name" value="Ank_4"/>
    <property type="match status" value="1"/>
</dbReference>
<gene>
    <name evidence="4" type="ORF">NEOLEDRAFT_1042106</name>
</gene>
<dbReference type="SUPFAM" id="SSF48403">
    <property type="entry name" value="Ankyrin repeat"/>
    <property type="match status" value="1"/>
</dbReference>
<dbReference type="PANTHER" id="PTHR24198">
    <property type="entry name" value="ANKYRIN REPEAT AND PROTEIN KINASE DOMAIN-CONTAINING PROTEIN"/>
    <property type="match status" value="1"/>
</dbReference>
<feature type="repeat" description="ANK" evidence="3">
    <location>
        <begin position="15"/>
        <end position="47"/>
    </location>
</feature>
<evidence type="ECO:0000313" key="4">
    <source>
        <dbReference type="EMBL" id="KZT24173.1"/>
    </source>
</evidence>
<dbReference type="InParanoid" id="A0A165RRK1"/>
<dbReference type="Proteomes" id="UP000076761">
    <property type="component" value="Unassembled WGS sequence"/>
</dbReference>
<dbReference type="AlphaFoldDB" id="A0A165RRK1"/>
<evidence type="ECO:0000256" key="3">
    <source>
        <dbReference type="PROSITE-ProRule" id="PRU00023"/>
    </source>
</evidence>
<feature type="non-terminal residue" evidence="4">
    <location>
        <position position="1"/>
    </location>
</feature>
<dbReference type="OrthoDB" id="194358at2759"/>
<keyword evidence="5" id="KW-1185">Reference proteome</keyword>
<organism evidence="4 5">
    <name type="scientific">Neolentinus lepideus HHB14362 ss-1</name>
    <dbReference type="NCBI Taxonomy" id="1314782"/>
    <lineage>
        <taxon>Eukaryota</taxon>
        <taxon>Fungi</taxon>
        <taxon>Dikarya</taxon>
        <taxon>Basidiomycota</taxon>
        <taxon>Agaricomycotina</taxon>
        <taxon>Agaricomycetes</taxon>
        <taxon>Gloeophyllales</taxon>
        <taxon>Gloeophyllaceae</taxon>
        <taxon>Neolentinus</taxon>
    </lineage>
</organism>
<evidence type="ECO:0000256" key="1">
    <source>
        <dbReference type="ARBA" id="ARBA00022737"/>
    </source>
</evidence>
<dbReference type="Gene3D" id="1.25.40.20">
    <property type="entry name" value="Ankyrin repeat-containing domain"/>
    <property type="match status" value="1"/>
</dbReference>
<evidence type="ECO:0000256" key="2">
    <source>
        <dbReference type="ARBA" id="ARBA00023043"/>
    </source>
</evidence>
<name>A0A165RRK1_9AGAM</name>
<accession>A0A165RRK1</accession>
<keyword evidence="2 3" id="KW-0040">ANK repeat</keyword>
<protein>
    <submittedName>
        <fullName evidence="4">Ankyrin</fullName>
    </submittedName>
</protein>
<dbReference type="EMBL" id="KV425579">
    <property type="protein sequence ID" value="KZT24173.1"/>
    <property type="molecule type" value="Genomic_DNA"/>
</dbReference>
<dbReference type="PROSITE" id="PS50088">
    <property type="entry name" value="ANK_REPEAT"/>
    <property type="match status" value="2"/>
</dbReference>
<dbReference type="PROSITE" id="PS50297">
    <property type="entry name" value="ANK_REP_REGION"/>
    <property type="match status" value="2"/>
</dbReference>
<dbReference type="STRING" id="1314782.A0A165RRK1"/>
<dbReference type="PANTHER" id="PTHR24198:SF165">
    <property type="entry name" value="ANKYRIN REPEAT-CONTAINING PROTEIN-RELATED"/>
    <property type="match status" value="1"/>
</dbReference>
<feature type="non-terminal residue" evidence="4">
    <location>
        <position position="114"/>
    </location>
</feature>
<proteinExistence type="predicted"/>
<evidence type="ECO:0000313" key="5">
    <source>
        <dbReference type="Proteomes" id="UP000076761"/>
    </source>
</evidence>
<sequence>KYALSHGQPVNSVLDGVLPLHAACSGGDEIVVKYLIEHGADVNAPRLPRRYSNEKNRANSQLIIGTSGSTPLHFASANGHTNVVITLLQHGAHPDRADKHGVTPEMLARDGGFV</sequence>
<keyword evidence="1" id="KW-0677">Repeat</keyword>
<dbReference type="SMART" id="SM00248">
    <property type="entry name" value="ANK"/>
    <property type="match status" value="2"/>
</dbReference>
<reference evidence="4 5" key="1">
    <citation type="journal article" date="2016" name="Mol. Biol. Evol.">
        <title>Comparative Genomics of Early-Diverging Mushroom-Forming Fungi Provides Insights into the Origins of Lignocellulose Decay Capabilities.</title>
        <authorList>
            <person name="Nagy L.G."/>
            <person name="Riley R."/>
            <person name="Tritt A."/>
            <person name="Adam C."/>
            <person name="Daum C."/>
            <person name="Floudas D."/>
            <person name="Sun H."/>
            <person name="Yadav J.S."/>
            <person name="Pangilinan J."/>
            <person name="Larsson K.H."/>
            <person name="Matsuura K."/>
            <person name="Barry K."/>
            <person name="Labutti K."/>
            <person name="Kuo R."/>
            <person name="Ohm R.A."/>
            <person name="Bhattacharya S.S."/>
            <person name="Shirouzu T."/>
            <person name="Yoshinaga Y."/>
            <person name="Martin F.M."/>
            <person name="Grigoriev I.V."/>
            <person name="Hibbett D.S."/>
        </authorList>
    </citation>
    <scope>NUCLEOTIDE SEQUENCE [LARGE SCALE GENOMIC DNA]</scope>
    <source>
        <strain evidence="4 5">HHB14362 ss-1</strain>
    </source>
</reference>